<dbReference type="EMBL" id="LR134182">
    <property type="protein sequence ID" value="VEB41514.1"/>
    <property type="molecule type" value="Genomic_DNA"/>
</dbReference>
<dbReference type="InterPro" id="IPR005804">
    <property type="entry name" value="FA_desaturase_dom"/>
</dbReference>
<proteinExistence type="predicted"/>
<dbReference type="Pfam" id="PF00487">
    <property type="entry name" value="FA_desaturase"/>
    <property type="match status" value="1"/>
</dbReference>
<dbReference type="GO" id="GO:0006629">
    <property type="term" value="P:lipid metabolic process"/>
    <property type="evidence" value="ECO:0007669"/>
    <property type="project" value="InterPro"/>
</dbReference>
<evidence type="ECO:0000259" key="1">
    <source>
        <dbReference type="Pfam" id="PF00487"/>
    </source>
</evidence>
<evidence type="ECO:0000313" key="3">
    <source>
        <dbReference type="Proteomes" id="UP000275777"/>
    </source>
</evidence>
<dbReference type="AlphaFoldDB" id="A0A3S4JV84"/>
<gene>
    <name evidence="2" type="ORF">NCTC9695_01947</name>
</gene>
<dbReference type="Proteomes" id="UP000275777">
    <property type="component" value="Chromosome"/>
</dbReference>
<organism evidence="2 3">
    <name type="scientific">Chromobacterium violaceum</name>
    <dbReference type="NCBI Taxonomy" id="536"/>
    <lineage>
        <taxon>Bacteria</taxon>
        <taxon>Pseudomonadati</taxon>
        <taxon>Pseudomonadota</taxon>
        <taxon>Betaproteobacteria</taxon>
        <taxon>Neisseriales</taxon>
        <taxon>Chromobacteriaceae</taxon>
        <taxon>Chromobacterium</taxon>
    </lineage>
</organism>
<accession>A0A3S4JV84</accession>
<protein>
    <recommendedName>
        <fullName evidence="1">Fatty acid desaturase domain-containing protein</fullName>
    </recommendedName>
</protein>
<evidence type="ECO:0000313" key="2">
    <source>
        <dbReference type="EMBL" id="VEB41514.1"/>
    </source>
</evidence>
<reference evidence="2 3" key="1">
    <citation type="submission" date="2018-12" db="EMBL/GenBank/DDBJ databases">
        <authorList>
            <consortium name="Pathogen Informatics"/>
        </authorList>
    </citation>
    <scope>NUCLEOTIDE SEQUENCE [LARGE SCALE GENOMIC DNA]</scope>
    <source>
        <strain evidence="2 3">NCTC9695</strain>
    </source>
</reference>
<feature type="domain" description="Fatty acid desaturase" evidence="1">
    <location>
        <begin position="14"/>
        <end position="122"/>
    </location>
</feature>
<name>A0A3S4JV84_CHRVL</name>
<sequence length="171" mass="19384">MLNHSRATAFARCATLLATGALLYWVGGWAGVVFGWLLPLLTSYPVFAWVSLLAEHRWFMPGFPLERLELEYLMGRPTDYFGVAGWLVRVFIAPTSDAYHLVHSLYPGVRWNYLPAIDRHLKIHDPRYTEHASEGLLFRRGNAPSALSELRERLVAQPLSGRLSTQGSHHD</sequence>